<reference evidence="2 3" key="1">
    <citation type="submission" date="2019-06" db="EMBL/GenBank/DDBJ databases">
        <authorList>
            <person name="Lopez J."/>
            <person name="Ball K.N."/>
            <person name="Bhuiyan S."/>
            <person name="Nayek S."/>
            <person name="Sivoravong A."/>
            <person name="Hughes L.E."/>
            <person name="Garlena R.A."/>
            <person name="Russell D.A."/>
            <person name="Pope W.H."/>
            <person name="Jacobs-Sera D."/>
            <person name="Hatfull G.F."/>
        </authorList>
    </citation>
    <scope>NUCLEOTIDE SEQUENCE [LARGE SCALE GENOMIC DNA]</scope>
</reference>
<feature type="region of interest" description="Disordered" evidence="1">
    <location>
        <begin position="40"/>
        <end position="71"/>
    </location>
</feature>
<dbReference type="EMBL" id="MN062705">
    <property type="protein sequence ID" value="QDP44266.1"/>
    <property type="molecule type" value="Genomic_DNA"/>
</dbReference>
<accession>A0A516KRE6</accession>
<evidence type="ECO:0000313" key="3">
    <source>
        <dbReference type="Proteomes" id="UP000317273"/>
    </source>
</evidence>
<dbReference type="KEGG" id="vg:64470544"/>
<keyword evidence="3" id="KW-1185">Reference proteome</keyword>
<sequence>MMTKDTVIQDILAFVQDDEDKVVVLGLLDSLEEIVGDENYDAGYANGSDESDSFAYDDGKSDGYDEGYGEGYDAALEEQPDDERLAGFLANLEQVDRRRVADKADEIAASHYE</sequence>
<name>A0A516KRE6_9CAUD</name>
<evidence type="ECO:0000256" key="1">
    <source>
        <dbReference type="SAM" id="MobiDB-lite"/>
    </source>
</evidence>
<evidence type="ECO:0000313" key="2">
    <source>
        <dbReference type="EMBL" id="QDP44266.1"/>
    </source>
</evidence>
<protein>
    <submittedName>
        <fullName evidence="2">Uncharacterized protein</fullName>
    </submittedName>
</protein>
<organism evidence="2 3">
    <name type="scientific">Streptomyces phage Celia</name>
    <dbReference type="NCBI Taxonomy" id="2590946"/>
    <lineage>
        <taxon>Viruses</taxon>
        <taxon>Duplodnaviria</taxon>
        <taxon>Heunggongvirae</taxon>
        <taxon>Uroviricota</taxon>
        <taxon>Caudoviricetes</taxon>
        <taxon>Arquatrovirinae</taxon>
        <taxon>Celiavirus</taxon>
        <taxon>Celiavirus celia</taxon>
    </lineage>
</organism>
<gene>
    <name evidence="2" type="primary">63</name>
    <name evidence="2" type="ORF">SEA_CELIA_63</name>
</gene>
<dbReference type="GeneID" id="64470544"/>
<dbReference type="RefSeq" id="YP_010054627.1">
    <property type="nucleotide sequence ID" value="NC_054655.1"/>
</dbReference>
<dbReference type="Proteomes" id="UP000317273">
    <property type="component" value="Segment"/>
</dbReference>
<proteinExistence type="predicted"/>